<feature type="chain" id="PRO_5015338922" description="PEP-CTERM protein-sorting domain-containing protein" evidence="1">
    <location>
        <begin position="27"/>
        <end position="240"/>
    </location>
</feature>
<protein>
    <recommendedName>
        <fullName evidence="4">PEP-CTERM protein-sorting domain-containing protein</fullName>
    </recommendedName>
</protein>
<dbReference type="RefSeq" id="WP_109009599.1">
    <property type="nucleotide sequence ID" value="NZ_BDUD01000001.1"/>
</dbReference>
<comment type="caution">
    <text evidence="2">The sequence shown here is derived from an EMBL/GenBank/DDBJ whole genome shotgun (WGS) entry which is preliminary data.</text>
</comment>
<name>A0A2R5FM48_NOSCO</name>
<dbReference type="OrthoDB" id="511836at2"/>
<dbReference type="AlphaFoldDB" id="A0A2R5FM48"/>
<keyword evidence="1" id="KW-0732">Signal</keyword>
<sequence length="240" mass="25380">MRYHLLSILLGLATAVAVSTPLNVQAQSKIYQFVGGKESVNFDAEALDVLKSLGLTLASVENTAVPAPGYTYAFDVIPTSANSSVQSSTFTFNYDDATKEFIPISGTVDLTGSLFFNVDRTKLALPPQLELGDLSAQPAVDLDVIDKANTGLPIFTLEVLAPPNVDLENRTVTLNFNALASQEFSDFLVAAGASQPIAGLKLGEIQGDRNIALVPEPGTVLAILMAASSALALGKRHRIM</sequence>
<evidence type="ECO:0000313" key="3">
    <source>
        <dbReference type="Proteomes" id="UP000245124"/>
    </source>
</evidence>
<accession>A0A2R5FM48</accession>
<proteinExistence type="predicted"/>
<organism evidence="2 3">
    <name type="scientific">Nostoc commune NIES-4072</name>
    <dbReference type="NCBI Taxonomy" id="2005467"/>
    <lineage>
        <taxon>Bacteria</taxon>
        <taxon>Bacillati</taxon>
        <taxon>Cyanobacteriota</taxon>
        <taxon>Cyanophyceae</taxon>
        <taxon>Nostocales</taxon>
        <taxon>Nostocaceae</taxon>
        <taxon>Nostoc</taxon>
    </lineage>
</organism>
<evidence type="ECO:0008006" key="4">
    <source>
        <dbReference type="Google" id="ProtNLM"/>
    </source>
</evidence>
<reference evidence="2 3" key="1">
    <citation type="submission" date="2017-06" db="EMBL/GenBank/DDBJ databases">
        <title>Genome sequencing of cyanobaciteial culture collection at National Institute for Environmental Studies (NIES).</title>
        <authorList>
            <person name="Hirose Y."/>
            <person name="Shimura Y."/>
            <person name="Fujisawa T."/>
            <person name="Nakamura Y."/>
            <person name="Kawachi M."/>
        </authorList>
    </citation>
    <scope>NUCLEOTIDE SEQUENCE [LARGE SCALE GENOMIC DNA]</scope>
    <source>
        <strain evidence="2 3">NIES-4072</strain>
    </source>
</reference>
<evidence type="ECO:0000313" key="2">
    <source>
        <dbReference type="EMBL" id="GBG19852.1"/>
    </source>
</evidence>
<dbReference type="EMBL" id="BDUD01000001">
    <property type="protein sequence ID" value="GBG19852.1"/>
    <property type="molecule type" value="Genomic_DNA"/>
</dbReference>
<keyword evidence="3" id="KW-1185">Reference proteome</keyword>
<evidence type="ECO:0000256" key="1">
    <source>
        <dbReference type="SAM" id="SignalP"/>
    </source>
</evidence>
<dbReference type="NCBIfam" id="TIGR02595">
    <property type="entry name" value="PEP_CTERM"/>
    <property type="match status" value="1"/>
</dbReference>
<dbReference type="InterPro" id="IPR013424">
    <property type="entry name" value="Ice-binding_C"/>
</dbReference>
<dbReference type="Proteomes" id="UP000245124">
    <property type="component" value="Unassembled WGS sequence"/>
</dbReference>
<feature type="signal peptide" evidence="1">
    <location>
        <begin position="1"/>
        <end position="26"/>
    </location>
</feature>
<gene>
    <name evidence="2" type="ORF">NIES4072_35210</name>
</gene>